<reference evidence="3 4" key="1">
    <citation type="submission" date="2007-06" db="EMBL/GenBank/DDBJ databases">
        <title>The Genome Sequence of Coccidioides posadasii RMSCC_3488.</title>
        <authorList>
            <consortium name="Coccidioides Genome Resources Consortium"/>
            <consortium name="The Broad Institute Genome Sequencing Platform"/>
            <person name="Henn M.R."/>
            <person name="Sykes S."/>
            <person name="Young S."/>
            <person name="Jaffe D."/>
            <person name="Berlin A."/>
            <person name="Alvarez P."/>
            <person name="Butler J."/>
            <person name="Gnerre S."/>
            <person name="Grabherr M."/>
            <person name="Mauceli E."/>
            <person name="Brockman W."/>
            <person name="Kodira C."/>
            <person name="Alvarado L."/>
            <person name="Zeng Q."/>
            <person name="Crawford M."/>
            <person name="Antoine C."/>
            <person name="Devon K."/>
            <person name="Galgiani J."/>
            <person name="Orsborn K."/>
            <person name="Lewis M.L."/>
            <person name="Nusbaum C."/>
            <person name="Galagan J."/>
            <person name="Birren B."/>
        </authorList>
    </citation>
    <scope>NUCLEOTIDE SEQUENCE [LARGE SCALE GENOMIC DNA]</scope>
    <source>
        <strain evidence="3 4">RMSCC 3488</strain>
    </source>
</reference>
<dbReference type="Pfam" id="PF03476">
    <property type="entry name" value="MOSC_N"/>
    <property type="match status" value="1"/>
</dbReference>
<evidence type="ECO:0000256" key="1">
    <source>
        <dbReference type="SAM" id="MobiDB-lite"/>
    </source>
</evidence>
<reference evidence="4" key="3">
    <citation type="journal article" date="2010" name="Genome Res.">
        <title>Population genomic sequencing of Coccidioides fungi reveals recent hybridization and transposon control.</title>
        <authorList>
            <person name="Neafsey D.E."/>
            <person name="Barker B.M."/>
            <person name="Sharpton T.J."/>
            <person name="Stajich J.E."/>
            <person name="Park D.J."/>
            <person name="Whiston E."/>
            <person name="Hung C.-Y."/>
            <person name="McMahan C."/>
            <person name="White J."/>
            <person name="Sykes S."/>
            <person name="Heiman D."/>
            <person name="Young S."/>
            <person name="Zeng Q."/>
            <person name="Abouelleil A."/>
            <person name="Aftuck L."/>
            <person name="Bessette D."/>
            <person name="Brown A."/>
            <person name="FitzGerald M."/>
            <person name="Lui A."/>
            <person name="Macdonald J.P."/>
            <person name="Priest M."/>
            <person name="Orbach M.J."/>
            <person name="Galgiani J.N."/>
            <person name="Kirkland T.N."/>
            <person name="Cole G.T."/>
            <person name="Birren B.W."/>
            <person name="Henn M.R."/>
            <person name="Taylor J.W."/>
            <person name="Rounsley S.D."/>
        </authorList>
    </citation>
    <scope>NUCLEOTIDE SEQUENCE [LARGE SCALE GENOMIC DNA]</scope>
    <source>
        <strain evidence="4">RMSCC 3488</strain>
    </source>
</reference>
<dbReference type="InterPro" id="IPR011037">
    <property type="entry name" value="Pyrv_Knase-like_insert_dom_sf"/>
</dbReference>
<dbReference type="PANTHER" id="PTHR14237:SF34">
    <property type="entry name" value="MOSC DOMAIN PROTEIN (AFU_ORTHOLOGUE AFUA_2G07820)"/>
    <property type="match status" value="1"/>
</dbReference>
<evidence type="ECO:0000313" key="4">
    <source>
        <dbReference type="Proteomes" id="UP000054567"/>
    </source>
</evidence>
<accession>A0A0J6I2R1</accession>
<dbReference type="OrthoDB" id="17255at2759"/>
<dbReference type="SUPFAM" id="SSF141673">
    <property type="entry name" value="MOSC N-terminal domain-like"/>
    <property type="match status" value="1"/>
</dbReference>
<evidence type="ECO:0000313" key="3">
    <source>
        <dbReference type="EMBL" id="KMM65607.1"/>
    </source>
</evidence>
<protein>
    <submittedName>
        <fullName evidence="3">MOSC domain-containing protein</fullName>
    </submittedName>
</protein>
<dbReference type="Proteomes" id="UP000054567">
    <property type="component" value="Unassembled WGS sequence"/>
</dbReference>
<dbReference type="GO" id="GO:0003824">
    <property type="term" value="F:catalytic activity"/>
    <property type="evidence" value="ECO:0007669"/>
    <property type="project" value="InterPro"/>
</dbReference>
<dbReference type="InterPro" id="IPR005302">
    <property type="entry name" value="MoCF_Sase_C"/>
</dbReference>
<organism evidence="3 4">
    <name type="scientific">Coccidioides posadasii RMSCC 3488</name>
    <dbReference type="NCBI Taxonomy" id="454284"/>
    <lineage>
        <taxon>Eukaryota</taxon>
        <taxon>Fungi</taxon>
        <taxon>Dikarya</taxon>
        <taxon>Ascomycota</taxon>
        <taxon>Pezizomycotina</taxon>
        <taxon>Eurotiomycetes</taxon>
        <taxon>Eurotiomycetidae</taxon>
        <taxon>Onygenales</taxon>
        <taxon>Onygenaceae</taxon>
        <taxon>Coccidioides</taxon>
    </lineage>
</organism>
<dbReference type="PANTHER" id="PTHR14237">
    <property type="entry name" value="MOLYBDOPTERIN COFACTOR SULFURASE MOSC"/>
    <property type="match status" value="1"/>
</dbReference>
<gene>
    <name evidence="3" type="ORF">CPAG_01953</name>
</gene>
<dbReference type="PROSITE" id="PS51340">
    <property type="entry name" value="MOSC"/>
    <property type="match status" value="1"/>
</dbReference>
<feature type="region of interest" description="Disordered" evidence="1">
    <location>
        <begin position="45"/>
        <end position="74"/>
    </location>
</feature>
<sequence length="522" mass="57890">MPPFHSHQQSCKSAPVCVEMQWMMSSCGSLHVPATHTAMWRSHLATTRSRGDKRVLSQHSPDSQSDRGATRFPKRAIQSGVVQVGYCEADKAADTPEPPCPGASRPCCTVSVGKGGTALYEGPSSPISPTSPDHNPWVSKNLQHPKYIALKYAASMKISQLYVYPIKSLRPTALSESELTSHGFPHDRHFMLLKVEEDGRLVNMHVPNFPRMALFLTDIVFPDDAQGQDGKIIVTYRQPMSQNDKDCIKTLDIPLKPRIDNLKTFKVVMHQSPTHAYDMGEQYNSWFSDCFGFNVILAYIGDNRRTVLGNMSPNAEQEKTQSGWLSRVAENVTSLGGWVGKDTNDPDSITFADVAPYLVVSESSLDNVSARLPEKMDITKFRPNIVISGAPKEFEEDYWRELKVKDDITLVLTNNCARCISINIDFDTGAPGTGEMGAVLKKLMKDRRIDQGTKYSPIFGRYGFLGRGCEGSHIKIGDEVEVSKTNSEHTKLGELTIKASLLLQPANKSVRVARVDELIISL</sequence>
<feature type="domain" description="MOSC" evidence="2">
    <location>
        <begin position="322"/>
        <end position="483"/>
    </location>
</feature>
<dbReference type="Pfam" id="PF03473">
    <property type="entry name" value="MOSC"/>
    <property type="match status" value="1"/>
</dbReference>
<dbReference type="InterPro" id="IPR005303">
    <property type="entry name" value="MOCOS_middle"/>
</dbReference>
<dbReference type="EMBL" id="DS268109">
    <property type="protein sequence ID" value="KMM65607.1"/>
    <property type="molecule type" value="Genomic_DNA"/>
</dbReference>
<dbReference type="AlphaFoldDB" id="A0A0J6I2R1"/>
<dbReference type="GO" id="GO:0030151">
    <property type="term" value="F:molybdenum ion binding"/>
    <property type="evidence" value="ECO:0007669"/>
    <property type="project" value="InterPro"/>
</dbReference>
<proteinExistence type="predicted"/>
<dbReference type="SUPFAM" id="SSF50800">
    <property type="entry name" value="PK beta-barrel domain-like"/>
    <property type="match status" value="1"/>
</dbReference>
<evidence type="ECO:0000259" key="2">
    <source>
        <dbReference type="PROSITE" id="PS51340"/>
    </source>
</evidence>
<dbReference type="VEuPathDB" id="FungiDB:CPAG_01953"/>
<name>A0A0J6I2R1_COCPO</name>
<dbReference type="GO" id="GO:0030170">
    <property type="term" value="F:pyridoxal phosphate binding"/>
    <property type="evidence" value="ECO:0007669"/>
    <property type="project" value="InterPro"/>
</dbReference>
<reference evidence="4" key="2">
    <citation type="journal article" date="2009" name="Genome Res.">
        <title>Comparative genomic analyses of the human fungal pathogens Coccidioides and their relatives.</title>
        <authorList>
            <person name="Sharpton T.J."/>
            <person name="Stajich J.E."/>
            <person name="Rounsley S.D."/>
            <person name="Gardner M.J."/>
            <person name="Wortman J.R."/>
            <person name="Jordar V.S."/>
            <person name="Maiti R."/>
            <person name="Kodira C.D."/>
            <person name="Neafsey D.E."/>
            <person name="Zeng Q."/>
            <person name="Hung C.-Y."/>
            <person name="McMahan C."/>
            <person name="Muszewska A."/>
            <person name="Grynberg M."/>
            <person name="Mandel M.A."/>
            <person name="Kellner E.M."/>
            <person name="Barker B.M."/>
            <person name="Galgiani J.N."/>
            <person name="Orbach M.J."/>
            <person name="Kirkland T.N."/>
            <person name="Cole G.T."/>
            <person name="Henn M.R."/>
            <person name="Birren B.W."/>
            <person name="Taylor J.W."/>
        </authorList>
    </citation>
    <scope>NUCLEOTIDE SEQUENCE [LARGE SCALE GENOMIC DNA]</scope>
    <source>
        <strain evidence="4">RMSCC 3488</strain>
    </source>
</reference>